<dbReference type="Pfam" id="PF09334">
    <property type="entry name" value="tRNA-synt_1g"/>
    <property type="match status" value="1"/>
</dbReference>
<dbReference type="SUPFAM" id="SSF52374">
    <property type="entry name" value="Nucleotidylyl transferase"/>
    <property type="match status" value="1"/>
</dbReference>
<gene>
    <name evidence="7" type="ORF">DILT_LOCUS13664</name>
</gene>
<keyword evidence="4" id="KW-0648">Protein biosynthesis</keyword>
<sequence>MSKSLGNVLSPSAVIEHFSARMQNASDAGRTYEDSKLRPIAADCLRYCLVRSVCLNEDFTFNLAHAERTVNAELVNPLGNLLSRRRHFTVRLAADENFQERKSSFVDLTKSDSVALCSG</sequence>
<dbReference type="GO" id="GO:0005524">
    <property type="term" value="F:ATP binding"/>
    <property type="evidence" value="ECO:0007669"/>
    <property type="project" value="UniProtKB-KW"/>
</dbReference>
<protein>
    <recommendedName>
        <fullName evidence="6">Methionyl/Leucyl tRNA synthetase domain-containing protein</fullName>
    </recommendedName>
</protein>
<dbReference type="EMBL" id="UYRU01071110">
    <property type="protein sequence ID" value="VDN20626.1"/>
    <property type="molecule type" value="Genomic_DNA"/>
</dbReference>
<evidence type="ECO:0000259" key="6">
    <source>
        <dbReference type="Pfam" id="PF09334"/>
    </source>
</evidence>
<dbReference type="OrthoDB" id="5844513at2759"/>
<dbReference type="InterPro" id="IPR015413">
    <property type="entry name" value="Methionyl/Leucyl_tRNA_Synth"/>
</dbReference>
<evidence type="ECO:0000313" key="7">
    <source>
        <dbReference type="EMBL" id="VDN20626.1"/>
    </source>
</evidence>
<dbReference type="Proteomes" id="UP000281553">
    <property type="component" value="Unassembled WGS sequence"/>
</dbReference>
<evidence type="ECO:0000256" key="2">
    <source>
        <dbReference type="ARBA" id="ARBA00022741"/>
    </source>
</evidence>
<evidence type="ECO:0000256" key="5">
    <source>
        <dbReference type="ARBA" id="ARBA00023146"/>
    </source>
</evidence>
<dbReference type="InterPro" id="IPR014729">
    <property type="entry name" value="Rossmann-like_a/b/a_fold"/>
</dbReference>
<evidence type="ECO:0000256" key="3">
    <source>
        <dbReference type="ARBA" id="ARBA00022840"/>
    </source>
</evidence>
<name>A0A3P7PR56_DIBLA</name>
<keyword evidence="2" id="KW-0547">Nucleotide-binding</keyword>
<dbReference type="GO" id="GO:0004812">
    <property type="term" value="F:aminoacyl-tRNA ligase activity"/>
    <property type="evidence" value="ECO:0007669"/>
    <property type="project" value="UniProtKB-KW"/>
</dbReference>
<proteinExistence type="predicted"/>
<dbReference type="GO" id="GO:0006418">
    <property type="term" value="P:tRNA aminoacylation for protein translation"/>
    <property type="evidence" value="ECO:0007669"/>
    <property type="project" value="InterPro"/>
</dbReference>
<dbReference type="Gene3D" id="3.40.50.620">
    <property type="entry name" value="HUPs"/>
    <property type="match status" value="1"/>
</dbReference>
<evidence type="ECO:0000256" key="1">
    <source>
        <dbReference type="ARBA" id="ARBA00022598"/>
    </source>
</evidence>
<evidence type="ECO:0000313" key="8">
    <source>
        <dbReference type="Proteomes" id="UP000281553"/>
    </source>
</evidence>
<keyword evidence="5" id="KW-0030">Aminoacyl-tRNA synthetase</keyword>
<keyword evidence="1" id="KW-0436">Ligase</keyword>
<reference evidence="7 8" key="1">
    <citation type="submission" date="2018-11" db="EMBL/GenBank/DDBJ databases">
        <authorList>
            <consortium name="Pathogen Informatics"/>
        </authorList>
    </citation>
    <scope>NUCLEOTIDE SEQUENCE [LARGE SCALE GENOMIC DNA]</scope>
</reference>
<accession>A0A3P7PR56</accession>
<feature type="domain" description="Methionyl/Leucyl tRNA synthetase" evidence="6">
    <location>
        <begin position="38"/>
        <end position="84"/>
    </location>
</feature>
<keyword evidence="8" id="KW-1185">Reference proteome</keyword>
<dbReference type="AlphaFoldDB" id="A0A3P7PR56"/>
<organism evidence="7 8">
    <name type="scientific">Dibothriocephalus latus</name>
    <name type="common">Fish tapeworm</name>
    <name type="synonym">Diphyllobothrium latum</name>
    <dbReference type="NCBI Taxonomy" id="60516"/>
    <lineage>
        <taxon>Eukaryota</taxon>
        <taxon>Metazoa</taxon>
        <taxon>Spiralia</taxon>
        <taxon>Lophotrochozoa</taxon>
        <taxon>Platyhelminthes</taxon>
        <taxon>Cestoda</taxon>
        <taxon>Eucestoda</taxon>
        <taxon>Diphyllobothriidea</taxon>
        <taxon>Diphyllobothriidae</taxon>
        <taxon>Dibothriocephalus</taxon>
    </lineage>
</organism>
<evidence type="ECO:0000256" key="4">
    <source>
        <dbReference type="ARBA" id="ARBA00022917"/>
    </source>
</evidence>
<keyword evidence="3" id="KW-0067">ATP-binding</keyword>